<dbReference type="AlphaFoldDB" id="E6IZK9"/>
<protein>
    <submittedName>
        <fullName evidence="1">Uncharacterized protein</fullName>
    </submittedName>
</protein>
<reference evidence="1 2" key="1">
    <citation type="submission" date="2010-11" db="EMBL/GenBank/DDBJ databases">
        <authorList>
            <person name="Weinstock G."/>
            <person name="Sodergren E."/>
            <person name="Clifton S."/>
            <person name="Fulton L."/>
            <person name="Fulton B."/>
            <person name="Courtney L."/>
            <person name="Fronick C."/>
            <person name="Harrison M."/>
            <person name="Strong C."/>
            <person name="Farmer C."/>
            <person name="Delahaunty K."/>
            <person name="Markovic C."/>
            <person name="Hall O."/>
            <person name="Minx P."/>
            <person name="Tomlinson C."/>
            <person name="Mitreva M."/>
            <person name="Hou S."/>
            <person name="Chen J."/>
            <person name="Wollam A."/>
            <person name="Pepin K.H."/>
            <person name="Johnson M."/>
            <person name="Bhonagiri V."/>
            <person name="Zhang X."/>
            <person name="Suruliraj S."/>
            <person name="Warren W."/>
            <person name="Chinwalla A."/>
            <person name="Mardis E.R."/>
            <person name="Wilson R.K."/>
        </authorList>
    </citation>
    <scope>NUCLEOTIDE SEQUENCE [LARGE SCALE GENOMIC DNA]</scope>
    <source>
        <strain evidence="1 2">F0211</strain>
    </source>
</reference>
<accession>E6IZK9</accession>
<proteinExistence type="predicted"/>
<gene>
    <name evidence="1" type="ORF">HMPREF0813_00424</name>
</gene>
<evidence type="ECO:0000313" key="2">
    <source>
        <dbReference type="Proteomes" id="UP000002973"/>
    </source>
</evidence>
<dbReference type="EMBL" id="AECT01000007">
    <property type="protein sequence ID" value="EFU22929.1"/>
    <property type="molecule type" value="Genomic_DNA"/>
</dbReference>
<organism evidence="1 2">
    <name type="scientific">Streptococcus anginosus F0211</name>
    <dbReference type="NCBI Taxonomy" id="706437"/>
    <lineage>
        <taxon>Bacteria</taxon>
        <taxon>Bacillati</taxon>
        <taxon>Bacillota</taxon>
        <taxon>Bacilli</taxon>
        <taxon>Lactobacillales</taxon>
        <taxon>Streptococcaceae</taxon>
        <taxon>Streptococcus</taxon>
        <taxon>Streptococcus anginosus group</taxon>
    </lineage>
</organism>
<sequence>MLADINPLQLTKSQFLYNFKKAQKTPPFSVEFREIIMKKKSF</sequence>
<evidence type="ECO:0000313" key="1">
    <source>
        <dbReference type="EMBL" id="EFU22929.1"/>
    </source>
</evidence>
<dbReference type="Proteomes" id="UP000002973">
    <property type="component" value="Unassembled WGS sequence"/>
</dbReference>
<comment type="caution">
    <text evidence="1">The sequence shown here is derived from an EMBL/GenBank/DDBJ whole genome shotgun (WGS) entry which is preliminary data.</text>
</comment>
<name>E6IZK9_STRAP</name>